<dbReference type="OrthoDB" id="6339209at2759"/>
<keyword evidence="4" id="KW-0430">Lectin</keyword>
<dbReference type="Pfam" id="PF00059">
    <property type="entry name" value="Lectin_C"/>
    <property type="match status" value="1"/>
</dbReference>
<reference evidence="4 5" key="1">
    <citation type="journal article" date="2017" name="Nat. Ecol. Evol.">
        <title>Scallop genome provides insights into evolution of bilaterian karyotype and development.</title>
        <authorList>
            <person name="Wang S."/>
            <person name="Zhang J."/>
            <person name="Jiao W."/>
            <person name="Li J."/>
            <person name="Xun X."/>
            <person name="Sun Y."/>
            <person name="Guo X."/>
            <person name="Huan P."/>
            <person name="Dong B."/>
            <person name="Zhang L."/>
            <person name="Hu X."/>
            <person name="Sun X."/>
            <person name="Wang J."/>
            <person name="Zhao C."/>
            <person name="Wang Y."/>
            <person name="Wang D."/>
            <person name="Huang X."/>
            <person name="Wang R."/>
            <person name="Lv J."/>
            <person name="Li Y."/>
            <person name="Zhang Z."/>
            <person name="Liu B."/>
            <person name="Lu W."/>
            <person name="Hui Y."/>
            <person name="Liang J."/>
            <person name="Zhou Z."/>
            <person name="Hou R."/>
            <person name="Li X."/>
            <person name="Liu Y."/>
            <person name="Li H."/>
            <person name="Ning X."/>
            <person name="Lin Y."/>
            <person name="Zhao L."/>
            <person name="Xing Q."/>
            <person name="Dou J."/>
            <person name="Li Y."/>
            <person name="Mao J."/>
            <person name="Guo H."/>
            <person name="Dou H."/>
            <person name="Li T."/>
            <person name="Mu C."/>
            <person name="Jiang W."/>
            <person name="Fu Q."/>
            <person name="Fu X."/>
            <person name="Miao Y."/>
            <person name="Liu J."/>
            <person name="Yu Q."/>
            <person name="Li R."/>
            <person name="Liao H."/>
            <person name="Li X."/>
            <person name="Kong Y."/>
            <person name="Jiang Z."/>
            <person name="Chourrout D."/>
            <person name="Li R."/>
            <person name="Bao Z."/>
        </authorList>
    </citation>
    <scope>NUCLEOTIDE SEQUENCE [LARGE SCALE GENOMIC DNA]</scope>
    <source>
        <strain evidence="4 5">PY_sf001</strain>
    </source>
</reference>
<evidence type="ECO:0000256" key="2">
    <source>
        <dbReference type="SAM" id="SignalP"/>
    </source>
</evidence>
<feature type="chain" id="PRO_5012803928" evidence="2">
    <location>
        <begin position="16"/>
        <end position="153"/>
    </location>
</feature>
<sequence>MDVKTLLLLLPVVYSACPSPWNMEFQSSCYMIVTEMKPWAEADRNCGLHHPDGHLVKIETAEEQTFLTNYVKAHQAHLAGELWTDGTDVEVPREFVWDYGYDHFVYANWKHGEPNNQGGHEHCVEYGKSYNYQWNDIPCNNHYQSICEFEKTV</sequence>
<dbReference type="InterPro" id="IPR050111">
    <property type="entry name" value="C-type_lectin/snaclec_domain"/>
</dbReference>
<organism evidence="4 5">
    <name type="scientific">Mizuhopecten yessoensis</name>
    <name type="common">Japanese scallop</name>
    <name type="synonym">Patinopecten yessoensis</name>
    <dbReference type="NCBI Taxonomy" id="6573"/>
    <lineage>
        <taxon>Eukaryota</taxon>
        <taxon>Metazoa</taxon>
        <taxon>Spiralia</taxon>
        <taxon>Lophotrochozoa</taxon>
        <taxon>Mollusca</taxon>
        <taxon>Bivalvia</taxon>
        <taxon>Autobranchia</taxon>
        <taxon>Pteriomorphia</taxon>
        <taxon>Pectinida</taxon>
        <taxon>Pectinoidea</taxon>
        <taxon>Pectinidae</taxon>
        <taxon>Mizuhopecten</taxon>
    </lineage>
</organism>
<gene>
    <name evidence="4" type="ORF">KP79_PYT22347</name>
</gene>
<evidence type="ECO:0000259" key="3">
    <source>
        <dbReference type="PROSITE" id="PS50041"/>
    </source>
</evidence>
<keyword evidence="2" id="KW-0732">Signal</keyword>
<dbReference type="PROSITE" id="PS00615">
    <property type="entry name" value="C_TYPE_LECTIN_1"/>
    <property type="match status" value="1"/>
</dbReference>
<evidence type="ECO:0000313" key="5">
    <source>
        <dbReference type="Proteomes" id="UP000242188"/>
    </source>
</evidence>
<dbReference type="PROSITE" id="PS50041">
    <property type="entry name" value="C_TYPE_LECTIN_2"/>
    <property type="match status" value="1"/>
</dbReference>
<keyword evidence="5" id="KW-1185">Reference proteome</keyword>
<dbReference type="InterPro" id="IPR001304">
    <property type="entry name" value="C-type_lectin-like"/>
</dbReference>
<dbReference type="InterPro" id="IPR016186">
    <property type="entry name" value="C-type_lectin-like/link_sf"/>
</dbReference>
<dbReference type="SUPFAM" id="SSF56436">
    <property type="entry name" value="C-type lectin-like"/>
    <property type="match status" value="1"/>
</dbReference>
<protein>
    <submittedName>
        <fullName evidence="4">C-type lectin domain family 4 member C</fullName>
    </submittedName>
</protein>
<dbReference type="GO" id="GO:0030246">
    <property type="term" value="F:carbohydrate binding"/>
    <property type="evidence" value="ECO:0007669"/>
    <property type="project" value="UniProtKB-KW"/>
</dbReference>
<dbReference type="PANTHER" id="PTHR22803">
    <property type="entry name" value="MANNOSE, PHOSPHOLIPASE, LECTIN RECEPTOR RELATED"/>
    <property type="match status" value="1"/>
</dbReference>
<dbReference type="Gene3D" id="3.10.100.10">
    <property type="entry name" value="Mannose-Binding Protein A, subunit A"/>
    <property type="match status" value="1"/>
</dbReference>
<accession>A0A210PVG3</accession>
<dbReference type="CDD" id="cd00037">
    <property type="entry name" value="CLECT"/>
    <property type="match status" value="1"/>
</dbReference>
<keyword evidence="1" id="KW-1015">Disulfide bond</keyword>
<dbReference type="SMART" id="SM00034">
    <property type="entry name" value="CLECT"/>
    <property type="match status" value="1"/>
</dbReference>
<dbReference type="Proteomes" id="UP000242188">
    <property type="component" value="Unassembled WGS sequence"/>
</dbReference>
<proteinExistence type="predicted"/>
<evidence type="ECO:0000256" key="1">
    <source>
        <dbReference type="ARBA" id="ARBA00023157"/>
    </source>
</evidence>
<dbReference type="InterPro" id="IPR018378">
    <property type="entry name" value="C-type_lectin_CS"/>
</dbReference>
<name>A0A210PVG3_MIZYE</name>
<comment type="caution">
    <text evidence="4">The sequence shown here is derived from an EMBL/GenBank/DDBJ whole genome shotgun (WGS) entry which is preliminary data.</text>
</comment>
<dbReference type="InterPro" id="IPR016187">
    <property type="entry name" value="CTDL_fold"/>
</dbReference>
<dbReference type="EMBL" id="NEDP02005462">
    <property type="protein sequence ID" value="OWF40455.1"/>
    <property type="molecule type" value="Genomic_DNA"/>
</dbReference>
<dbReference type="AlphaFoldDB" id="A0A210PVG3"/>
<feature type="domain" description="C-type lectin" evidence="3">
    <location>
        <begin position="25"/>
        <end position="148"/>
    </location>
</feature>
<feature type="signal peptide" evidence="2">
    <location>
        <begin position="1"/>
        <end position="15"/>
    </location>
</feature>
<evidence type="ECO:0000313" key="4">
    <source>
        <dbReference type="EMBL" id="OWF40455.1"/>
    </source>
</evidence>